<feature type="region of interest" description="Disordered" evidence="1">
    <location>
        <begin position="256"/>
        <end position="297"/>
    </location>
</feature>
<feature type="transmembrane region" description="Helical" evidence="2">
    <location>
        <begin position="37"/>
        <end position="57"/>
    </location>
</feature>
<proteinExistence type="predicted"/>
<name>A0AAU7E043_9MICO</name>
<sequence length="297" mass="31556">MNAYDRREYERLRAQLGGVQKDAKSSPLRDLFRKHPVAVCSTGIAALGLLGWVTLIGPQLEATSVARDELSFTQTQNATMAAHAPALQAQLTSVAPRIAELYELSARVPNMIDQPELIRQLHTIAKDSGVTSLQSIEVGLPQPVANVVPEEQSQELPMPSVEDAEQAGQPEAPQVETAAIAQYNVTMRVNGSPDSVNKFVTNLRTGPRLSVVTRTSVDIGQDGVATSSVSATFYLQQVDVSGLASQLQDLLIASGLEKPDLPADQGSDSEEGADTEPPAAEQGNEGDAVDLPLPDGL</sequence>
<organism evidence="3">
    <name type="scientific">Jonesiaceae bacterium BS-20</name>
    <dbReference type="NCBI Taxonomy" id="3120821"/>
    <lineage>
        <taxon>Bacteria</taxon>
        <taxon>Bacillati</taxon>
        <taxon>Actinomycetota</taxon>
        <taxon>Actinomycetes</taxon>
        <taxon>Micrococcales</taxon>
        <taxon>Jonesiaceae</taxon>
    </lineage>
</organism>
<reference evidence="3" key="1">
    <citation type="submission" date="2024-02" db="EMBL/GenBank/DDBJ databases">
        <title>Tomenella chthoni gen. nov. sp. nov., a member of the family Jonesiaceae isolated from bat guano.</title>
        <authorList>
            <person name="Miller S.L."/>
            <person name="King J."/>
            <person name="Sankaranarayanan K."/>
            <person name="Lawson P.A."/>
        </authorList>
    </citation>
    <scope>NUCLEOTIDE SEQUENCE</scope>
    <source>
        <strain evidence="3">BS-20</strain>
    </source>
</reference>
<dbReference type="Gene3D" id="3.30.70.60">
    <property type="match status" value="1"/>
</dbReference>
<dbReference type="InterPro" id="IPR014717">
    <property type="entry name" value="Transl_elong_EF1B/ribsomal_bS6"/>
</dbReference>
<keyword evidence="2" id="KW-0472">Membrane</keyword>
<keyword evidence="2" id="KW-1133">Transmembrane helix</keyword>
<keyword evidence="2" id="KW-0812">Transmembrane</keyword>
<gene>
    <name evidence="3" type="ORF">V5R04_06725</name>
</gene>
<evidence type="ECO:0000256" key="1">
    <source>
        <dbReference type="SAM" id="MobiDB-lite"/>
    </source>
</evidence>
<dbReference type="EMBL" id="CP146203">
    <property type="protein sequence ID" value="XBH22902.1"/>
    <property type="molecule type" value="Genomic_DNA"/>
</dbReference>
<feature type="region of interest" description="Disordered" evidence="1">
    <location>
        <begin position="150"/>
        <end position="171"/>
    </location>
</feature>
<dbReference type="AlphaFoldDB" id="A0AAU7E043"/>
<evidence type="ECO:0000313" key="3">
    <source>
        <dbReference type="EMBL" id="XBH22902.1"/>
    </source>
</evidence>
<protein>
    <submittedName>
        <fullName evidence="3">Uncharacterized protein</fullName>
    </submittedName>
</protein>
<evidence type="ECO:0000256" key="2">
    <source>
        <dbReference type="SAM" id="Phobius"/>
    </source>
</evidence>
<accession>A0AAU7E043</accession>